<dbReference type="PANTHER" id="PTHR43369:SF2">
    <property type="entry name" value="PHOSPHORIBOSYLGLYCINAMIDE FORMYLTRANSFERASE"/>
    <property type="match status" value="1"/>
</dbReference>
<dbReference type="AlphaFoldDB" id="A0A099TYZ8"/>
<dbReference type="GO" id="GO:0004644">
    <property type="term" value="F:phosphoribosylglycinamide formyltransferase activity"/>
    <property type="evidence" value="ECO:0007669"/>
    <property type="project" value="UniProtKB-UniRule"/>
</dbReference>
<feature type="domain" description="Formyl transferase N-terminal" evidence="5">
    <location>
        <begin position="60"/>
        <end position="230"/>
    </location>
</feature>
<keyword evidence="2 4" id="KW-0808">Transferase</keyword>
<protein>
    <recommendedName>
        <fullName evidence="4">Phosphoribosylglycinamide formyltransferase</fullName>
        <ecNumber evidence="4">2.1.2.2</ecNumber>
    </recommendedName>
    <alternativeName>
        <fullName evidence="4">5'-phosphoribosylglycinamide transformylase</fullName>
    </alternativeName>
    <alternativeName>
        <fullName evidence="4">GAR transformylase</fullName>
        <shortName evidence="4">GART</shortName>
    </alternativeName>
</protein>
<feature type="active site" description="Proton donor" evidence="4">
    <location>
        <position position="157"/>
    </location>
</feature>
<dbReference type="InterPro" id="IPR004607">
    <property type="entry name" value="GART"/>
</dbReference>
<evidence type="ECO:0000313" key="9">
    <source>
        <dbReference type="Proteomes" id="UP000255139"/>
    </source>
</evidence>
<evidence type="ECO:0000256" key="4">
    <source>
        <dbReference type="HAMAP-Rule" id="MF_01930"/>
    </source>
</evidence>
<keyword evidence="3 4" id="KW-0658">Purine biosynthesis</keyword>
<evidence type="ECO:0000256" key="1">
    <source>
        <dbReference type="ARBA" id="ARBA00005054"/>
    </source>
</evidence>
<dbReference type="PANTHER" id="PTHR43369">
    <property type="entry name" value="PHOSPHORIBOSYLGLYCINAMIDE FORMYLTRANSFERASE"/>
    <property type="match status" value="1"/>
</dbReference>
<feature type="binding site" evidence="4">
    <location>
        <position position="155"/>
    </location>
    <ligand>
        <name>(6R)-10-formyltetrahydrofolate</name>
        <dbReference type="ChEBI" id="CHEBI:195366"/>
    </ligand>
</feature>
<feature type="binding site" evidence="4">
    <location>
        <begin position="12"/>
        <end position="14"/>
    </location>
    <ligand>
        <name>N(1)-(5-phospho-beta-D-ribosyl)glycinamide</name>
        <dbReference type="ChEBI" id="CHEBI:143788"/>
    </ligand>
</feature>
<organism evidence="6 9">
    <name type="scientific">Helicobacter muridarum</name>
    <dbReference type="NCBI Taxonomy" id="216"/>
    <lineage>
        <taxon>Bacteria</taxon>
        <taxon>Pseudomonadati</taxon>
        <taxon>Campylobacterota</taxon>
        <taxon>Epsilonproteobacteria</taxon>
        <taxon>Campylobacterales</taxon>
        <taxon>Helicobacteraceae</taxon>
        <taxon>Helicobacter</taxon>
    </lineage>
</organism>
<feature type="site" description="Raises pKa of active site His" evidence="4">
    <location>
        <position position="193"/>
    </location>
</feature>
<keyword evidence="9" id="KW-1185">Reference proteome</keyword>
<comment type="catalytic activity">
    <reaction evidence="4">
        <text>N(1)-(5-phospho-beta-D-ribosyl)glycinamide + (6R)-10-formyltetrahydrofolate = N(2)-formyl-N(1)-(5-phospho-beta-D-ribosyl)glycinamide + (6S)-5,6,7,8-tetrahydrofolate + H(+)</text>
        <dbReference type="Rhea" id="RHEA:15053"/>
        <dbReference type="ChEBI" id="CHEBI:15378"/>
        <dbReference type="ChEBI" id="CHEBI:57453"/>
        <dbReference type="ChEBI" id="CHEBI:143788"/>
        <dbReference type="ChEBI" id="CHEBI:147286"/>
        <dbReference type="ChEBI" id="CHEBI:195366"/>
        <dbReference type="EC" id="2.1.2.2"/>
    </reaction>
</comment>
<dbReference type="OrthoDB" id="9806170at2"/>
<proteinExistence type="inferred from homology"/>
<evidence type="ECO:0000313" key="8">
    <source>
        <dbReference type="Proteomes" id="UP000029922"/>
    </source>
</evidence>
<evidence type="ECO:0000313" key="7">
    <source>
        <dbReference type="EMBL" id="TLE01138.1"/>
    </source>
</evidence>
<gene>
    <name evidence="6" type="primary">purN_1</name>
    <name evidence="4 7" type="synonym">purN</name>
    <name evidence="7" type="ORF">LS73_002365</name>
    <name evidence="6" type="ORF">NCTC12714_00797</name>
</gene>
<dbReference type="EMBL" id="JRPD02000003">
    <property type="protein sequence ID" value="TLE01138.1"/>
    <property type="molecule type" value="Genomic_DNA"/>
</dbReference>
<accession>A0A099TYZ8</accession>
<reference evidence="7 8" key="1">
    <citation type="journal article" date="2014" name="Genome Announc.">
        <title>Draft genome sequences of eight enterohepatic helicobacter species isolated from both laboratory and wild rodents.</title>
        <authorList>
            <person name="Sheh A."/>
            <person name="Shen Z."/>
            <person name="Fox J.G."/>
        </authorList>
    </citation>
    <scope>NUCLEOTIDE SEQUENCE [LARGE SCALE GENOMIC DNA]</scope>
    <source>
        <strain evidence="7 8">ST1</strain>
    </source>
</reference>
<dbReference type="InterPro" id="IPR002376">
    <property type="entry name" value="Formyl_transf_N"/>
</dbReference>
<dbReference type="RefSeq" id="WP_034558315.1">
    <property type="nucleotide sequence ID" value="NZ_FZML01000005.1"/>
</dbReference>
<dbReference type="GO" id="GO:0005737">
    <property type="term" value="C:cytoplasm"/>
    <property type="evidence" value="ECO:0007669"/>
    <property type="project" value="TreeGrafter"/>
</dbReference>
<evidence type="ECO:0000259" key="5">
    <source>
        <dbReference type="Pfam" id="PF00551"/>
    </source>
</evidence>
<dbReference type="Proteomes" id="UP000029922">
    <property type="component" value="Unassembled WGS sequence"/>
</dbReference>
<evidence type="ECO:0000313" key="6">
    <source>
        <dbReference type="EMBL" id="STQ86007.1"/>
    </source>
</evidence>
<name>A0A099TYZ8_9HELI</name>
<dbReference type="CDD" id="cd08645">
    <property type="entry name" value="FMT_core_GART"/>
    <property type="match status" value="1"/>
</dbReference>
<dbReference type="NCBIfam" id="TIGR00639">
    <property type="entry name" value="PurN"/>
    <property type="match status" value="1"/>
</dbReference>
<evidence type="ECO:0000256" key="2">
    <source>
        <dbReference type="ARBA" id="ARBA00022679"/>
    </source>
</evidence>
<dbReference type="Pfam" id="PF00551">
    <property type="entry name" value="Formyl_trans_N"/>
    <property type="match status" value="1"/>
</dbReference>
<comment type="function">
    <text evidence="4">Catalyzes the transfer of a formyl group from 10-formyltetrahydrofolate to 5-phospho-ribosyl-glycinamide (GAR), producing 5-phospho-ribosyl-N-formylglycinamide (FGAR) and tetrahydrofolate.</text>
</comment>
<dbReference type="UniPathway" id="UPA00074">
    <property type="reaction ID" value="UER00126"/>
</dbReference>
<feature type="binding site" evidence="4">
    <location>
        <begin position="137"/>
        <end position="140"/>
    </location>
    <ligand>
        <name>(6R)-10-formyltetrahydrofolate</name>
        <dbReference type="ChEBI" id="CHEBI:195366"/>
    </ligand>
</feature>
<sequence>MISIVVIASGNGSNMENIAIKLHDKTLTTALRENGLSLTKSSKKPNANSYQAQQQKISADMVMDNMKSKDKTLQIVGVISNKKDAYVIARAKKLNIPTFIIESNGKTREDFENLLYYKLCEIKANNGLKYVLLAGFMRILSPSFFTRKLDFKILNIHPSFLPLHKGTNAIEKSFVDSNDFGGVTVHFVSEEVDSGNIILQEKIPKIPNESLESFATRIHELEHKLYPQALLMTISQNIDLIRM</sequence>
<dbReference type="STRING" id="216.LS73_06000"/>
<evidence type="ECO:0000256" key="3">
    <source>
        <dbReference type="ARBA" id="ARBA00022755"/>
    </source>
</evidence>
<dbReference type="EC" id="2.1.2.2" evidence="4"/>
<dbReference type="GO" id="GO:0006189">
    <property type="term" value="P:'de novo' IMP biosynthetic process"/>
    <property type="evidence" value="ECO:0007669"/>
    <property type="project" value="UniProtKB-UniRule"/>
</dbReference>
<dbReference type="Proteomes" id="UP000255139">
    <property type="component" value="Unassembled WGS sequence"/>
</dbReference>
<comment type="similarity">
    <text evidence="4">Belongs to the GART family.</text>
</comment>
<dbReference type="HAMAP" id="MF_01930">
    <property type="entry name" value="PurN"/>
    <property type="match status" value="1"/>
</dbReference>
<dbReference type="SUPFAM" id="SSF53328">
    <property type="entry name" value="Formyltransferase"/>
    <property type="match status" value="1"/>
</dbReference>
<dbReference type="EMBL" id="UGJE01000002">
    <property type="protein sequence ID" value="STQ86007.1"/>
    <property type="molecule type" value="Genomic_DNA"/>
</dbReference>
<dbReference type="Gene3D" id="3.40.50.170">
    <property type="entry name" value="Formyl transferase, N-terminal domain"/>
    <property type="match status" value="1"/>
</dbReference>
<reference evidence="6 9" key="2">
    <citation type="submission" date="2018-06" db="EMBL/GenBank/DDBJ databases">
        <authorList>
            <consortium name="Pathogen Informatics"/>
            <person name="Doyle S."/>
        </authorList>
    </citation>
    <scope>NUCLEOTIDE SEQUENCE [LARGE SCALE GENOMIC DNA]</scope>
    <source>
        <strain evidence="6 9">NCTC12714</strain>
    </source>
</reference>
<dbReference type="InterPro" id="IPR036477">
    <property type="entry name" value="Formyl_transf_N_sf"/>
</dbReference>
<feature type="binding site" evidence="4">
    <location>
        <position position="108"/>
    </location>
    <ligand>
        <name>(6R)-10-formyltetrahydrofolate</name>
        <dbReference type="ChEBI" id="CHEBI:195366"/>
    </ligand>
</feature>
<comment type="pathway">
    <text evidence="1 4">Purine metabolism; IMP biosynthesis via de novo pathway; N(2)-formyl-N(1)-(5-phospho-D-ribosyl)glycinamide from N(1)-(5-phospho-D-ribosyl)glycinamide (10-formyl THF route): step 1/1.</text>
</comment>